<reference evidence="1 2" key="1">
    <citation type="submission" date="2018-10" db="EMBL/GenBank/DDBJ databases">
        <authorList>
            <person name="Perry B.J."/>
            <person name="Sullivan J.T."/>
            <person name="Murphy R.J.T."/>
            <person name="Ramsay J.P."/>
            <person name="Ronson C.W."/>
        </authorList>
    </citation>
    <scope>NUCLEOTIDE SEQUENCE [LARGE SCALE GENOMIC DNA]</scope>
    <source>
        <strain evidence="1 2">NZP2014</strain>
    </source>
</reference>
<dbReference type="Proteomes" id="UP000503339">
    <property type="component" value="Chromosome"/>
</dbReference>
<dbReference type="KEGG" id="merd:EB233_30170"/>
<evidence type="ECO:0000313" key="1">
    <source>
        <dbReference type="EMBL" id="QKC79210.1"/>
    </source>
</evidence>
<dbReference type="AlphaFoldDB" id="A0A6M7UTE3"/>
<sequence>MTMLQQKRAQMVNQRRALDIGSFLSFQTEQSYPIAPERGRNKQMMQIILLRFLDTKAPSASSFEMVKI</sequence>
<name>A0A6M7UTE3_9HYPH</name>
<evidence type="ECO:0000313" key="2">
    <source>
        <dbReference type="Proteomes" id="UP000503339"/>
    </source>
</evidence>
<organism evidence="1 2">
    <name type="scientific">Mesorhizobium erdmanii</name>
    <dbReference type="NCBI Taxonomy" id="1777866"/>
    <lineage>
        <taxon>Bacteria</taxon>
        <taxon>Pseudomonadati</taxon>
        <taxon>Pseudomonadota</taxon>
        <taxon>Alphaproteobacteria</taxon>
        <taxon>Hyphomicrobiales</taxon>
        <taxon>Phyllobacteriaceae</taxon>
        <taxon>Mesorhizobium</taxon>
    </lineage>
</organism>
<gene>
    <name evidence="1" type="ORF">EB233_30170</name>
</gene>
<protein>
    <submittedName>
        <fullName evidence="1">Uncharacterized protein</fullName>
    </submittedName>
</protein>
<proteinExistence type="predicted"/>
<dbReference type="EMBL" id="CP033361">
    <property type="protein sequence ID" value="QKC79210.1"/>
    <property type="molecule type" value="Genomic_DNA"/>
</dbReference>
<keyword evidence="2" id="KW-1185">Reference proteome</keyword>
<accession>A0A6M7UTE3</accession>